<comment type="caution">
    <text evidence="7">The sequence shown here is derived from an EMBL/GenBank/DDBJ whole genome shotgun (WGS) entry which is preliminary data.</text>
</comment>
<organism evidence="7 8">
    <name type="scientific">Thamnidium elegans</name>
    <dbReference type="NCBI Taxonomy" id="101142"/>
    <lineage>
        <taxon>Eukaryota</taxon>
        <taxon>Fungi</taxon>
        <taxon>Fungi incertae sedis</taxon>
        <taxon>Mucoromycota</taxon>
        <taxon>Mucoromycotina</taxon>
        <taxon>Mucoromycetes</taxon>
        <taxon>Mucorales</taxon>
        <taxon>Mucorineae</taxon>
        <taxon>Mucoraceae</taxon>
        <taxon>Thamnidium</taxon>
    </lineage>
</organism>
<name>A0A8H7VV73_9FUNG</name>
<evidence type="ECO:0000256" key="6">
    <source>
        <dbReference type="RuleBase" id="RU364146"/>
    </source>
</evidence>
<comment type="function">
    <text evidence="6">Component of the Mediator complex, a coactivator involved in the regulated transcription of nearly all RNA polymerase II-dependent genes. Mediator functions as a bridge to convey information from gene-specific regulatory proteins to the basal RNA polymerase II transcription machinery. Mediator is recruited to promoters by direct interactions with regulatory proteins and serves as a scaffold for the assembly of a functional preinitiation complex with RNA polymerase II and the general transcription factors.</text>
</comment>
<keyword evidence="4 6" id="KW-0804">Transcription</keyword>
<comment type="subunit">
    <text evidence="6">Component of the Mediator complex.</text>
</comment>
<evidence type="ECO:0000256" key="1">
    <source>
        <dbReference type="ARBA" id="ARBA00004123"/>
    </source>
</evidence>
<dbReference type="AlphaFoldDB" id="A0A8H7VV73"/>
<keyword evidence="5 6" id="KW-0539">Nucleus</keyword>
<keyword evidence="8" id="KW-1185">Reference proteome</keyword>
<dbReference type="Pfam" id="PF09748">
    <property type="entry name" value="Med10"/>
    <property type="match status" value="1"/>
</dbReference>
<evidence type="ECO:0000256" key="2">
    <source>
        <dbReference type="ARBA" id="ARBA00005389"/>
    </source>
</evidence>
<dbReference type="EMBL" id="JAEPRE010000104">
    <property type="protein sequence ID" value="KAG2232642.1"/>
    <property type="molecule type" value="Genomic_DNA"/>
</dbReference>
<dbReference type="InterPro" id="IPR019145">
    <property type="entry name" value="Mediator_Med10"/>
</dbReference>
<dbReference type="Proteomes" id="UP000613177">
    <property type="component" value="Unassembled WGS sequence"/>
</dbReference>
<evidence type="ECO:0000256" key="3">
    <source>
        <dbReference type="ARBA" id="ARBA00023015"/>
    </source>
</evidence>
<dbReference type="GO" id="GO:0006357">
    <property type="term" value="P:regulation of transcription by RNA polymerase II"/>
    <property type="evidence" value="ECO:0007669"/>
    <property type="project" value="InterPro"/>
</dbReference>
<evidence type="ECO:0000256" key="4">
    <source>
        <dbReference type="ARBA" id="ARBA00023163"/>
    </source>
</evidence>
<reference evidence="7" key="1">
    <citation type="submission" date="2021-01" db="EMBL/GenBank/DDBJ databases">
        <title>Metabolic potential, ecology and presence of endohyphal bacteria is reflected in genomic diversity of Mucoromycotina.</title>
        <authorList>
            <person name="Muszewska A."/>
            <person name="Okrasinska A."/>
            <person name="Steczkiewicz K."/>
            <person name="Drgas O."/>
            <person name="Orlowska M."/>
            <person name="Perlinska-Lenart U."/>
            <person name="Aleksandrzak-Piekarczyk T."/>
            <person name="Szatraj K."/>
            <person name="Zielenkiewicz U."/>
            <person name="Pilsyk S."/>
            <person name="Malc E."/>
            <person name="Mieczkowski P."/>
            <person name="Kruszewska J.S."/>
            <person name="Biernat P."/>
            <person name="Pawlowska J."/>
        </authorList>
    </citation>
    <scope>NUCLEOTIDE SEQUENCE</scope>
    <source>
        <strain evidence="7">WA0000018081</strain>
    </source>
</reference>
<evidence type="ECO:0000313" key="7">
    <source>
        <dbReference type="EMBL" id="KAG2232642.1"/>
    </source>
</evidence>
<evidence type="ECO:0000313" key="8">
    <source>
        <dbReference type="Proteomes" id="UP000613177"/>
    </source>
</evidence>
<proteinExistence type="inferred from homology"/>
<comment type="subcellular location">
    <subcellularLocation>
        <location evidence="1 6">Nucleus</location>
    </subcellularLocation>
</comment>
<dbReference type="GO" id="GO:0016592">
    <property type="term" value="C:mediator complex"/>
    <property type="evidence" value="ECO:0007669"/>
    <property type="project" value="InterPro"/>
</dbReference>
<keyword evidence="6" id="KW-0010">Activator</keyword>
<keyword evidence="3 6" id="KW-0805">Transcription regulation</keyword>
<protein>
    <recommendedName>
        <fullName evidence="6">Mediator of RNA polymerase II transcription subunit 10</fullName>
    </recommendedName>
    <alternativeName>
        <fullName evidence="6">Mediator complex subunit 10</fullName>
    </alternativeName>
</protein>
<dbReference type="GO" id="GO:0003712">
    <property type="term" value="F:transcription coregulator activity"/>
    <property type="evidence" value="ECO:0007669"/>
    <property type="project" value="InterPro"/>
</dbReference>
<dbReference type="OrthoDB" id="337270at2759"/>
<gene>
    <name evidence="6" type="primary">MED10</name>
    <name evidence="7" type="ORF">INT48_004242</name>
</gene>
<evidence type="ECO:0000256" key="5">
    <source>
        <dbReference type="ARBA" id="ARBA00023242"/>
    </source>
</evidence>
<sequence length="131" mass="15130">MQPENTIVMDARQSVEDQLNELLQELFELSVIVYDFQPDGNKLVWKKINSVIDHYQKIDELKDGIESFIPEEVINFVEHGKNPDIFTQGFVERAATENQFTNGKIKAVNEFRGILTEEFSKSFPDLYNGSQ</sequence>
<accession>A0A8H7VV73</accession>
<comment type="similarity">
    <text evidence="2 6">Belongs to the Mediator complex subunit 10 family.</text>
</comment>